<comment type="similarity">
    <text evidence="1">Belongs to the AHA1 family.</text>
</comment>
<proteinExistence type="inferred from homology"/>
<dbReference type="InterPro" id="IPR023393">
    <property type="entry name" value="START-like_dom_sf"/>
</dbReference>
<name>A0A0T6LLJ4_WENVI</name>
<comment type="caution">
    <text evidence="3">The sequence shown here is derived from an EMBL/GenBank/DDBJ whole genome shotgun (WGS) entry which is preliminary data.</text>
</comment>
<dbReference type="Proteomes" id="UP000050867">
    <property type="component" value="Unassembled WGS sequence"/>
</dbReference>
<gene>
    <name evidence="3" type="ORF">AQ490_09220</name>
</gene>
<accession>A0A0T6LLJ4</accession>
<evidence type="ECO:0000256" key="1">
    <source>
        <dbReference type="ARBA" id="ARBA00006817"/>
    </source>
</evidence>
<protein>
    <submittedName>
        <fullName evidence="3">Polyketide cyclase</fullName>
    </submittedName>
</protein>
<dbReference type="OrthoDB" id="9803476at2"/>
<keyword evidence="4" id="KW-1185">Reference proteome</keyword>
<feature type="domain" description="Activator of Hsp90 ATPase homologue 1/2-like C-terminal" evidence="2">
    <location>
        <begin position="19"/>
        <end position="146"/>
    </location>
</feature>
<dbReference type="STRING" id="76728.AQ490_09220"/>
<evidence type="ECO:0000313" key="4">
    <source>
        <dbReference type="Proteomes" id="UP000050867"/>
    </source>
</evidence>
<reference evidence="3 4" key="1">
    <citation type="submission" date="2015-10" db="EMBL/GenBank/DDBJ databases">
        <title>Draft genome sequence of pyrrolomycin-producing Streptomyces vitaminophilus.</title>
        <authorList>
            <person name="Graham D.E."/>
            <person name="Mahan K.M."/>
            <person name="Klingeman D.M."/>
            <person name="Hettich R.L."/>
            <person name="Parry R.J."/>
        </authorList>
    </citation>
    <scope>NUCLEOTIDE SEQUENCE [LARGE SCALE GENOMIC DNA]</scope>
    <source>
        <strain evidence="3 4">ATCC 31673</strain>
    </source>
</reference>
<dbReference type="RefSeq" id="WP_018381946.1">
    <property type="nucleotide sequence ID" value="NZ_LLZU01000038.1"/>
</dbReference>
<organism evidence="3 4">
    <name type="scientific">Wenjunlia vitaminophila</name>
    <name type="common">Streptomyces vitaminophilus</name>
    <dbReference type="NCBI Taxonomy" id="76728"/>
    <lineage>
        <taxon>Bacteria</taxon>
        <taxon>Bacillati</taxon>
        <taxon>Actinomycetota</taxon>
        <taxon>Actinomycetes</taxon>
        <taxon>Kitasatosporales</taxon>
        <taxon>Streptomycetaceae</taxon>
        <taxon>Wenjunlia</taxon>
    </lineage>
</organism>
<dbReference type="CDD" id="cd08900">
    <property type="entry name" value="SRPBCC_CalC_Aha1-like_7"/>
    <property type="match status" value="1"/>
</dbReference>
<dbReference type="EMBL" id="LLZU01000038">
    <property type="protein sequence ID" value="KRV46942.1"/>
    <property type="molecule type" value="Genomic_DNA"/>
</dbReference>
<dbReference type="Gene3D" id="3.30.530.20">
    <property type="match status" value="1"/>
</dbReference>
<sequence>MTNRPVTHARFTLERRYPVPPDTVFTAWADPGAKARWFSRPGDEHQLDFRVGGCERVRAVREDGSTLTFEARYQDVVENERIVYSGTLHQDQALCTISITTVCFHPTAEGTRIVLTEQGTFLDGREEPAWRERGTTTQLAALETELRQRSQHP</sequence>
<evidence type="ECO:0000259" key="2">
    <source>
        <dbReference type="Pfam" id="PF08327"/>
    </source>
</evidence>
<dbReference type="SUPFAM" id="SSF55961">
    <property type="entry name" value="Bet v1-like"/>
    <property type="match status" value="1"/>
</dbReference>
<dbReference type="AlphaFoldDB" id="A0A0T6LLJ4"/>
<evidence type="ECO:0000313" key="3">
    <source>
        <dbReference type="EMBL" id="KRV46942.1"/>
    </source>
</evidence>
<dbReference type="Pfam" id="PF08327">
    <property type="entry name" value="AHSA1"/>
    <property type="match status" value="1"/>
</dbReference>
<dbReference type="eggNOG" id="COG3832">
    <property type="taxonomic scope" value="Bacteria"/>
</dbReference>
<dbReference type="InterPro" id="IPR013538">
    <property type="entry name" value="ASHA1/2-like_C"/>
</dbReference>